<name>A3ZVC4_9BACT</name>
<evidence type="ECO:0000256" key="1">
    <source>
        <dbReference type="SAM" id="Phobius"/>
    </source>
</evidence>
<dbReference type="InterPro" id="IPR045584">
    <property type="entry name" value="Pilin-like"/>
</dbReference>
<dbReference type="InterPro" id="IPR012902">
    <property type="entry name" value="N_methyl_site"/>
</dbReference>
<dbReference type="STRING" id="314230.DSM3645_02303"/>
<dbReference type="SUPFAM" id="SSF54523">
    <property type="entry name" value="Pili subunits"/>
    <property type="match status" value="1"/>
</dbReference>
<dbReference type="NCBIfam" id="TIGR04294">
    <property type="entry name" value="pre_pil_HX9DG"/>
    <property type="match status" value="1"/>
</dbReference>
<dbReference type="HOGENOM" id="CLU_041661_0_0_0"/>
<organism evidence="3 4">
    <name type="scientific">Blastopirellula marina DSM 3645</name>
    <dbReference type="NCBI Taxonomy" id="314230"/>
    <lineage>
        <taxon>Bacteria</taxon>
        <taxon>Pseudomonadati</taxon>
        <taxon>Planctomycetota</taxon>
        <taxon>Planctomycetia</taxon>
        <taxon>Pirellulales</taxon>
        <taxon>Pirellulaceae</taxon>
        <taxon>Blastopirellula</taxon>
    </lineage>
</organism>
<dbReference type="Pfam" id="PF07596">
    <property type="entry name" value="SBP_bac_10"/>
    <property type="match status" value="1"/>
</dbReference>
<dbReference type="RefSeq" id="WP_002654055.1">
    <property type="nucleotide sequence ID" value="NZ_CH672377.1"/>
</dbReference>
<comment type="caution">
    <text evidence="3">The sequence shown here is derived from an EMBL/GenBank/DDBJ whole genome shotgun (WGS) entry which is preliminary data.</text>
</comment>
<dbReference type="NCBIfam" id="TIGR02532">
    <property type="entry name" value="IV_pilin_GFxxxE"/>
    <property type="match status" value="1"/>
</dbReference>
<sequence length="312" mass="33857">MKSKGFTLVELLVVIAIIGVLIALLLPAVQQAREAARRMQCGNNLKQIGLGMHNYHDVIQKLPPGWIYYDEGRVANTYGKATWGWGTLLLPYIEQAPLYDQLSPNTKEVSSVDINLTGTYLPAFICPTDNPPKLVTSGSFVSGASNYSGVLGRFDTAEAGTAYSPNVPAVSGGALYYRTDAVNETYRPEGVMGPKGFRFRDITDGLSNTLLVGEKSQKISKNAGGWAGARYDRCLGCSYGCLFGVVGVVDFSINEDGGAAGWRRERVFTSRHPGGAQFALCDGSVRFLPETIDADTYLWLGQRNDGQVVDEY</sequence>
<keyword evidence="1" id="KW-0472">Membrane</keyword>
<dbReference type="PROSITE" id="PS00409">
    <property type="entry name" value="PROKAR_NTER_METHYL"/>
    <property type="match status" value="1"/>
</dbReference>
<gene>
    <name evidence="3" type="ORF">DSM3645_02303</name>
</gene>
<keyword evidence="1" id="KW-1133">Transmembrane helix</keyword>
<dbReference type="InterPro" id="IPR027558">
    <property type="entry name" value="Pre_pil_HX9DG_C"/>
</dbReference>
<accession>A3ZVC4</accession>
<dbReference type="PANTHER" id="PTHR30093">
    <property type="entry name" value="GENERAL SECRETION PATHWAY PROTEIN G"/>
    <property type="match status" value="1"/>
</dbReference>
<keyword evidence="1" id="KW-0812">Transmembrane</keyword>
<dbReference type="Proteomes" id="UP000004358">
    <property type="component" value="Unassembled WGS sequence"/>
</dbReference>
<dbReference type="Gene3D" id="3.30.700.10">
    <property type="entry name" value="Glycoprotein, Type 4 Pilin"/>
    <property type="match status" value="1"/>
</dbReference>
<protein>
    <recommendedName>
        <fullName evidence="2">DUF1559 domain-containing protein</fullName>
    </recommendedName>
</protein>
<feature type="transmembrane region" description="Helical" evidence="1">
    <location>
        <begin position="6"/>
        <end position="29"/>
    </location>
</feature>
<reference evidence="3 4" key="1">
    <citation type="submission" date="2006-02" db="EMBL/GenBank/DDBJ databases">
        <authorList>
            <person name="Amann R."/>
            <person name="Ferriera S."/>
            <person name="Johnson J."/>
            <person name="Kravitz S."/>
            <person name="Halpern A."/>
            <person name="Remington K."/>
            <person name="Beeson K."/>
            <person name="Tran B."/>
            <person name="Rogers Y.-H."/>
            <person name="Friedman R."/>
            <person name="Venter J.C."/>
        </authorList>
    </citation>
    <scope>NUCLEOTIDE SEQUENCE [LARGE SCALE GENOMIC DNA]</scope>
    <source>
        <strain evidence="3 4">DSM 3645</strain>
    </source>
</reference>
<dbReference type="PANTHER" id="PTHR30093:SF2">
    <property type="entry name" value="TYPE II SECRETION SYSTEM PROTEIN H"/>
    <property type="match status" value="1"/>
</dbReference>
<dbReference type="eggNOG" id="COG2165">
    <property type="taxonomic scope" value="Bacteria"/>
</dbReference>
<dbReference type="AlphaFoldDB" id="A3ZVC4"/>
<evidence type="ECO:0000259" key="2">
    <source>
        <dbReference type="Pfam" id="PF07596"/>
    </source>
</evidence>
<evidence type="ECO:0000313" key="4">
    <source>
        <dbReference type="Proteomes" id="UP000004358"/>
    </source>
</evidence>
<evidence type="ECO:0000313" key="3">
    <source>
        <dbReference type="EMBL" id="EAQ79270.1"/>
    </source>
</evidence>
<dbReference type="InterPro" id="IPR011453">
    <property type="entry name" value="DUF1559"/>
</dbReference>
<proteinExistence type="predicted"/>
<feature type="domain" description="DUF1559" evidence="2">
    <location>
        <begin position="30"/>
        <end position="294"/>
    </location>
</feature>
<dbReference type="Pfam" id="PF07963">
    <property type="entry name" value="N_methyl"/>
    <property type="match status" value="1"/>
</dbReference>
<dbReference type="EMBL" id="AANZ01000014">
    <property type="protein sequence ID" value="EAQ79270.1"/>
    <property type="molecule type" value="Genomic_DNA"/>
</dbReference>
<dbReference type="OrthoDB" id="255848at2"/>